<feature type="compositionally biased region" description="Basic residues" evidence="1">
    <location>
        <begin position="625"/>
        <end position="640"/>
    </location>
</feature>
<feature type="compositionally biased region" description="Basic and acidic residues" evidence="1">
    <location>
        <begin position="338"/>
        <end position="350"/>
    </location>
</feature>
<feature type="domain" description="CARD" evidence="2">
    <location>
        <begin position="111"/>
        <end position="187"/>
    </location>
</feature>
<comment type="caution">
    <text evidence="3">The sequence shown here is derived from an EMBL/GenBank/DDBJ whole genome shotgun (WGS) entry which is preliminary data.</text>
</comment>
<dbReference type="EMBL" id="JAEAOA010001954">
    <property type="protein sequence ID" value="KAK3579256.1"/>
    <property type="molecule type" value="Genomic_DNA"/>
</dbReference>
<evidence type="ECO:0000259" key="2">
    <source>
        <dbReference type="PROSITE" id="PS50209"/>
    </source>
</evidence>
<feature type="region of interest" description="Disordered" evidence="1">
    <location>
        <begin position="596"/>
        <end position="652"/>
    </location>
</feature>
<name>A0AAE0VIW1_9BIVA</name>
<dbReference type="InterPro" id="IPR011029">
    <property type="entry name" value="DEATH-like_dom_sf"/>
</dbReference>
<organism evidence="3 4">
    <name type="scientific">Potamilus streckersoni</name>
    <dbReference type="NCBI Taxonomy" id="2493646"/>
    <lineage>
        <taxon>Eukaryota</taxon>
        <taxon>Metazoa</taxon>
        <taxon>Spiralia</taxon>
        <taxon>Lophotrochozoa</taxon>
        <taxon>Mollusca</taxon>
        <taxon>Bivalvia</taxon>
        <taxon>Autobranchia</taxon>
        <taxon>Heteroconchia</taxon>
        <taxon>Palaeoheterodonta</taxon>
        <taxon>Unionida</taxon>
        <taxon>Unionoidea</taxon>
        <taxon>Unionidae</taxon>
        <taxon>Ambleminae</taxon>
        <taxon>Lampsilini</taxon>
        <taxon>Potamilus</taxon>
    </lineage>
</organism>
<dbReference type="GO" id="GO:0042981">
    <property type="term" value="P:regulation of apoptotic process"/>
    <property type="evidence" value="ECO:0007669"/>
    <property type="project" value="InterPro"/>
</dbReference>
<evidence type="ECO:0000313" key="3">
    <source>
        <dbReference type="EMBL" id="KAK3579256.1"/>
    </source>
</evidence>
<dbReference type="AlphaFoldDB" id="A0AAE0VIW1"/>
<dbReference type="Gene3D" id="1.10.533.10">
    <property type="entry name" value="Death Domain, Fas"/>
    <property type="match status" value="1"/>
</dbReference>
<sequence length="725" mass="83941">MSQDEIIPMKPIQATDTPETTDMMQMLHQQAKAIAEIRQILEQHGEMLKQVSEMTKLAKPNIEYISRTVGRLTPWERQRPERRETTPRPRHRTNQDSEHQATLEDNEISKQDAYLPEVLQEKISVFVNDIYINDRSLTDDLLENGCITSNECSELEMILSPGDKVRYLIRTIKRRPPQKIAKFVEILGKDYPHLRDDVEFSCSQKAKEKKLIGMCLYCKIKNTVDLRDIMDDLWRHKIINDDLYGSIIDCYSRFCNQSLFWELIFIQINTSSERAFAREILIKSLEDKYQHISNEIKSYQEASLICQCRTLNIQFLRPRPLRTDSISGSISDLSTTTDDPRVPRFERLESSSEPSSDVDDLSKSGNSTTYWDAAGRQSKWKADSNTPCHEFAELRHEARQSKWKADSNTPCHEFAELRHEANKQGTHELNCSKNISNDINQFNATVTSRSENEKLSRETKETKSAMVQVDLTDSESDNSSASSSERPRMLKSVSVITVIANTDSIDDIKPLQETQTFSDQTEEKMIKMEKNCNQELTHYQATNRKTKRRTNGGHLSTTHEIFEPWIQKYEAPAYSDEDMTESEESRRHQILQQRSVIGHADLKKTEPRPVIGAGMKLRVRDQTSRRNKSSRKRDSRRYRNPKPTDFLVPNQNRRSKIPYNTSWTKVPQEKDTIKWDYYQGRRWLKIIEKTKPSNVADDIHADEGVNDTDSPLTESATAAYSIVTI</sequence>
<dbReference type="PROSITE" id="PS50209">
    <property type="entry name" value="CARD"/>
    <property type="match status" value="1"/>
</dbReference>
<feature type="compositionally biased region" description="Polar residues" evidence="1">
    <location>
        <begin position="327"/>
        <end position="337"/>
    </location>
</feature>
<dbReference type="Proteomes" id="UP001195483">
    <property type="component" value="Unassembled WGS sequence"/>
</dbReference>
<dbReference type="SUPFAM" id="SSF47986">
    <property type="entry name" value="DEATH domain"/>
    <property type="match status" value="1"/>
</dbReference>
<evidence type="ECO:0000313" key="4">
    <source>
        <dbReference type="Proteomes" id="UP001195483"/>
    </source>
</evidence>
<reference evidence="3" key="3">
    <citation type="submission" date="2023-05" db="EMBL/GenBank/DDBJ databases">
        <authorList>
            <person name="Smith C.H."/>
        </authorList>
    </citation>
    <scope>NUCLEOTIDE SEQUENCE</scope>
    <source>
        <strain evidence="3">CHS0354</strain>
        <tissue evidence="3">Mantle</tissue>
    </source>
</reference>
<dbReference type="CDD" id="cd01671">
    <property type="entry name" value="CARD"/>
    <property type="match status" value="1"/>
</dbReference>
<feature type="compositionally biased region" description="Basic and acidic residues" evidence="1">
    <location>
        <begin position="450"/>
        <end position="463"/>
    </location>
</feature>
<feature type="region of interest" description="Disordered" evidence="1">
    <location>
        <begin position="327"/>
        <end position="370"/>
    </location>
</feature>
<reference evidence="3" key="2">
    <citation type="journal article" date="2021" name="Genome Biol. Evol.">
        <title>Developing a high-quality reference genome for a parasitic bivalve with doubly uniparental inheritance (Bivalvia: Unionida).</title>
        <authorList>
            <person name="Smith C.H."/>
        </authorList>
    </citation>
    <scope>NUCLEOTIDE SEQUENCE</scope>
    <source>
        <strain evidence="3">CHS0354</strain>
        <tissue evidence="3">Mantle</tissue>
    </source>
</reference>
<protein>
    <recommendedName>
        <fullName evidence="2">CARD domain-containing protein</fullName>
    </recommendedName>
</protein>
<reference evidence="3" key="1">
    <citation type="journal article" date="2021" name="Genome Biol. Evol.">
        <title>A High-Quality Reference Genome for a Parasitic Bivalve with Doubly Uniparental Inheritance (Bivalvia: Unionida).</title>
        <authorList>
            <person name="Smith C.H."/>
        </authorList>
    </citation>
    <scope>NUCLEOTIDE SEQUENCE</scope>
    <source>
        <strain evidence="3">CHS0354</strain>
    </source>
</reference>
<keyword evidence="4" id="KW-1185">Reference proteome</keyword>
<gene>
    <name evidence="3" type="ORF">CHS0354_033333</name>
</gene>
<feature type="region of interest" description="Disordered" evidence="1">
    <location>
        <begin position="73"/>
        <end position="108"/>
    </location>
</feature>
<feature type="region of interest" description="Disordered" evidence="1">
    <location>
        <begin position="447"/>
        <end position="488"/>
    </location>
</feature>
<dbReference type="InterPro" id="IPR001315">
    <property type="entry name" value="CARD"/>
</dbReference>
<accession>A0AAE0VIW1</accession>
<evidence type="ECO:0000256" key="1">
    <source>
        <dbReference type="SAM" id="MobiDB-lite"/>
    </source>
</evidence>
<feature type="compositionally biased region" description="Basic and acidic residues" evidence="1">
    <location>
        <begin position="74"/>
        <end position="108"/>
    </location>
</feature>
<proteinExistence type="predicted"/>